<dbReference type="OrthoDB" id="4062651at2759"/>
<dbReference type="GO" id="GO:0005524">
    <property type="term" value="F:ATP binding"/>
    <property type="evidence" value="ECO:0007669"/>
    <property type="project" value="InterPro"/>
</dbReference>
<dbReference type="SUPFAM" id="SSF56112">
    <property type="entry name" value="Protein kinase-like (PK-like)"/>
    <property type="match status" value="1"/>
</dbReference>
<sequence length="266" mass="30538">MRVLEFREDWGGPLGEFEKTIVVYEEDGFRYWALSRERYASEADIRFDDLYSTNMIRGRIYPLFNEAFTKAEGSPEQLAELHFKTPTLTIYTPRNPGLIAETWHTELTICELIRKNPHPNIAVYHGCSVSEDNEIRGAYFSCYDQTLMDKVNPTHLSKLEFAWDNVEPDLAQIDRWVQGIQAGLDHLHSLGIVHNDINPNNIMFEGDTPVIIDFDSARVIGGDLTWVKQTDGWFNPKTNRAVVSNDNSALFEIKAWLMGAAELFQF</sequence>
<dbReference type="GO" id="GO:0004672">
    <property type="term" value="F:protein kinase activity"/>
    <property type="evidence" value="ECO:0007669"/>
    <property type="project" value="InterPro"/>
</dbReference>
<dbReference type="Gene3D" id="1.10.510.10">
    <property type="entry name" value="Transferase(Phosphotransferase) domain 1"/>
    <property type="match status" value="1"/>
</dbReference>
<dbReference type="InterPro" id="IPR011009">
    <property type="entry name" value="Kinase-like_dom_sf"/>
</dbReference>
<keyword evidence="3" id="KW-1185">Reference proteome</keyword>
<evidence type="ECO:0000259" key="1">
    <source>
        <dbReference type="PROSITE" id="PS50011"/>
    </source>
</evidence>
<evidence type="ECO:0000313" key="2">
    <source>
        <dbReference type="EMBL" id="CAG8379579.1"/>
    </source>
</evidence>
<dbReference type="AlphaFoldDB" id="A0A9W4JAW3"/>
<dbReference type="InterPro" id="IPR000719">
    <property type="entry name" value="Prot_kinase_dom"/>
</dbReference>
<gene>
    <name evidence="2" type="ORF">PSALAMII_LOCUS5629</name>
</gene>
<dbReference type="EMBL" id="CAJVPG010000222">
    <property type="protein sequence ID" value="CAG8379579.1"/>
    <property type="molecule type" value="Genomic_DNA"/>
</dbReference>
<name>A0A9W4JAW3_9EURO</name>
<comment type="caution">
    <text evidence="2">The sequence shown here is derived from an EMBL/GenBank/DDBJ whole genome shotgun (WGS) entry which is preliminary data.</text>
</comment>
<feature type="domain" description="Protein kinase" evidence="1">
    <location>
        <begin position="64"/>
        <end position="266"/>
    </location>
</feature>
<dbReference type="Proteomes" id="UP001152649">
    <property type="component" value="Unassembled WGS sequence"/>
</dbReference>
<proteinExistence type="predicted"/>
<dbReference type="Pfam" id="PF00069">
    <property type="entry name" value="Pkinase"/>
    <property type="match status" value="1"/>
</dbReference>
<dbReference type="PROSITE" id="PS50011">
    <property type="entry name" value="PROTEIN_KINASE_DOM"/>
    <property type="match status" value="1"/>
</dbReference>
<protein>
    <recommendedName>
        <fullName evidence="1">Protein kinase domain-containing protein</fullName>
    </recommendedName>
</protein>
<organism evidence="2 3">
    <name type="scientific">Penicillium salamii</name>
    <dbReference type="NCBI Taxonomy" id="1612424"/>
    <lineage>
        <taxon>Eukaryota</taxon>
        <taxon>Fungi</taxon>
        <taxon>Dikarya</taxon>
        <taxon>Ascomycota</taxon>
        <taxon>Pezizomycotina</taxon>
        <taxon>Eurotiomycetes</taxon>
        <taxon>Eurotiomycetidae</taxon>
        <taxon>Eurotiales</taxon>
        <taxon>Aspergillaceae</taxon>
        <taxon>Penicillium</taxon>
    </lineage>
</organism>
<reference evidence="2" key="1">
    <citation type="submission" date="2021-07" db="EMBL/GenBank/DDBJ databases">
        <authorList>
            <person name="Branca A.L. A."/>
        </authorList>
    </citation>
    <scope>NUCLEOTIDE SEQUENCE</scope>
</reference>
<accession>A0A9W4JAW3</accession>
<evidence type="ECO:0000313" key="3">
    <source>
        <dbReference type="Proteomes" id="UP001152649"/>
    </source>
</evidence>